<keyword evidence="2" id="KW-1185">Reference proteome</keyword>
<dbReference type="Proteomes" id="UP000016023">
    <property type="component" value="Unassembled WGS sequence"/>
</dbReference>
<reference evidence="1 2" key="1">
    <citation type="submission" date="2011-12" db="EMBL/GenBank/DDBJ databases">
        <title>The Genome Sequence of Prevotella micans F0438.</title>
        <authorList>
            <consortium name="The Broad Institute Genome Sequencing Platform"/>
            <person name="Earl A."/>
            <person name="Ward D."/>
            <person name="Feldgarden M."/>
            <person name="Gevers D."/>
            <person name="Izard J."/>
            <person name="Baranova O.V."/>
            <person name="Blanton J.M."/>
            <person name="Wade W.G."/>
            <person name="Dewhirst F.E."/>
            <person name="Young S.K."/>
            <person name="Zeng Q."/>
            <person name="Gargeya S."/>
            <person name="Fitzgerald M."/>
            <person name="Haas B."/>
            <person name="Abouelleil A."/>
            <person name="Alvarado L."/>
            <person name="Arachchi H.M."/>
            <person name="Berlin A."/>
            <person name="Chapman S.B."/>
            <person name="Gearin G."/>
            <person name="Goldberg J."/>
            <person name="Griggs A."/>
            <person name="Gujja S."/>
            <person name="Hansen M."/>
            <person name="Heiman D."/>
            <person name="Howarth C."/>
            <person name="Larimer J."/>
            <person name="Lui A."/>
            <person name="MacDonald P.J.P."/>
            <person name="McCowen C."/>
            <person name="Montmayeur A."/>
            <person name="Murphy C."/>
            <person name="Neiman D."/>
            <person name="Pearson M."/>
            <person name="Priest M."/>
            <person name="Roberts A."/>
            <person name="Saif S."/>
            <person name="Shea T."/>
            <person name="Sisk P."/>
            <person name="Stolte C."/>
            <person name="Sykes S."/>
            <person name="Wortman J."/>
            <person name="Nusbaum C."/>
            <person name="Birren B."/>
        </authorList>
    </citation>
    <scope>NUCLEOTIDE SEQUENCE [LARGE SCALE GENOMIC DNA]</scope>
    <source>
        <strain evidence="1 2">F0438</strain>
    </source>
</reference>
<sequence length="96" mass="10605">MNAASIKSSFSLCRLPGDEPIYLAMLSMGIPALKLIVPKSPFWRKHIVFSAFSYLVFSKGLQRVILWLTAQHGISTCSTNKGSDSGFLLPILVFSR</sequence>
<accession>H1Q4L9</accession>
<protein>
    <submittedName>
        <fullName evidence="1">Uncharacterized protein</fullName>
    </submittedName>
</protein>
<proteinExistence type="predicted"/>
<dbReference type="HOGENOM" id="CLU_2357376_0_0_10"/>
<comment type="caution">
    <text evidence="1">The sequence shown here is derived from an EMBL/GenBank/DDBJ whole genome shotgun (WGS) entry which is preliminary data.</text>
</comment>
<evidence type="ECO:0000313" key="2">
    <source>
        <dbReference type="Proteomes" id="UP000016023"/>
    </source>
</evidence>
<organism evidence="1 2">
    <name type="scientific">Prevotella micans F0438</name>
    <dbReference type="NCBI Taxonomy" id="883158"/>
    <lineage>
        <taxon>Bacteria</taxon>
        <taxon>Pseudomonadati</taxon>
        <taxon>Bacteroidota</taxon>
        <taxon>Bacteroidia</taxon>
        <taxon>Bacteroidales</taxon>
        <taxon>Prevotellaceae</taxon>
        <taxon>Prevotella</taxon>
    </lineage>
</organism>
<dbReference type="EMBL" id="AGWK01000052">
    <property type="protein sequence ID" value="EHO66912.1"/>
    <property type="molecule type" value="Genomic_DNA"/>
</dbReference>
<gene>
    <name evidence="1" type="ORF">HMPREF9140_01857</name>
</gene>
<dbReference type="AlphaFoldDB" id="H1Q4L9"/>
<evidence type="ECO:0000313" key="1">
    <source>
        <dbReference type="EMBL" id="EHO66912.1"/>
    </source>
</evidence>
<name>H1Q4L9_9BACT</name>